<sequence length="363" mass="38836">MSLTPLLSVVVAAVAVVAVVALAGIAAVEVVSVVFELSGNDVSCAITVSDVAAAVVVRDVAILLLVDGGDTPALFGDLADCPVIFAGNVVVVVLAFTFVSWMIFVVTGILIGLSNLAFCPLCSKTGVFKCFTKSTESVEFNFGLSQAVIVDITGSFGDFISTGVLFCVAFPNFLSSEVSGTRSDEPTDCSSSKRMIIESSDDMAASFTLPAIIFERSLLRDLMVDKRTTARLRFIVERDLCDCASLLLPLISTGVEEAVSLISLSSRFFIEELGKFALYTKTIYLISQLISLSLVGCLSTDLFKSAVSTLASVLLVQLGDRFNRIRSTVMSDMFSSLKFKSYDSKTTRLQLNDDNDHDDDADA</sequence>
<feature type="transmembrane region" description="Helical" evidence="1">
    <location>
        <begin position="6"/>
        <end position="35"/>
    </location>
</feature>
<dbReference type="EnsemblMetazoa" id="GBRI034250-RA">
    <property type="protein sequence ID" value="GBRI034250-PA"/>
    <property type="gene ID" value="GBRI034250"/>
</dbReference>
<keyword evidence="1" id="KW-0472">Membrane</keyword>
<dbReference type="Proteomes" id="UP000091820">
    <property type="component" value="Unassembled WGS sequence"/>
</dbReference>
<feature type="transmembrane region" description="Helical" evidence="1">
    <location>
        <begin position="85"/>
        <end position="111"/>
    </location>
</feature>
<evidence type="ECO:0000256" key="1">
    <source>
        <dbReference type="SAM" id="Phobius"/>
    </source>
</evidence>
<organism evidence="2 3">
    <name type="scientific">Glossina brevipalpis</name>
    <dbReference type="NCBI Taxonomy" id="37001"/>
    <lineage>
        <taxon>Eukaryota</taxon>
        <taxon>Metazoa</taxon>
        <taxon>Ecdysozoa</taxon>
        <taxon>Arthropoda</taxon>
        <taxon>Hexapoda</taxon>
        <taxon>Insecta</taxon>
        <taxon>Pterygota</taxon>
        <taxon>Neoptera</taxon>
        <taxon>Endopterygota</taxon>
        <taxon>Diptera</taxon>
        <taxon>Brachycera</taxon>
        <taxon>Muscomorpha</taxon>
        <taxon>Hippoboscoidea</taxon>
        <taxon>Glossinidae</taxon>
        <taxon>Glossina</taxon>
    </lineage>
</organism>
<reference evidence="3" key="1">
    <citation type="submission" date="2014-03" db="EMBL/GenBank/DDBJ databases">
        <authorList>
            <person name="Aksoy S."/>
            <person name="Warren W."/>
            <person name="Wilson R.K."/>
        </authorList>
    </citation>
    <scope>NUCLEOTIDE SEQUENCE [LARGE SCALE GENOMIC DNA]</scope>
    <source>
        <strain evidence="3">IAEA</strain>
    </source>
</reference>
<keyword evidence="1" id="KW-1133">Transmembrane helix</keyword>
<reference evidence="2" key="2">
    <citation type="submission" date="2020-05" db="UniProtKB">
        <authorList>
            <consortium name="EnsemblMetazoa"/>
        </authorList>
    </citation>
    <scope>IDENTIFICATION</scope>
    <source>
        <strain evidence="2">IAEA</strain>
    </source>
</reference>
<protein>
    <submittedName>
        <fullName evidence="2">Uncharacterized protein</fullName>
    </submittedName>
</protein>
<evidence type="ECO:0000313" key="2">
    <source>
        <dbReference type="EnsemblMetazoa" id="GBRI034250-PA"/>
    </source>
</evidence>
<keyword evidence="3" id="KW-1185">Reference proteome</keyword>
<dbReference type="VEuPathDB" id="VectorBase:GBRI034250"/>
<accession>A0A1A9WVS5</accession>
<proteinExistence type="predicted"/>
<name>A0A1A9WVS5_9MUSC</name>
<evidence type="ECO:0000313" key="3">
    <source>
        <dbReference type="Proteomes" id="UP000091820"/>
    </source>
</evidence>
<dbReference type="AlphaFoldDB" id="A0A1A9WVS5"/>
<keyword evidence="1" id="KW-0812">Transmembrane</keyword>